<dbReference type="InterPro" id="IPR001480">
    <property type="entry name" value="Bulb-type_lectin_dom"/>
</dbReference>
<accession>A0AAU2V9R0</accession>
<evidence type="ECO:0000256" key="2">
    <source>
        <dbReference type="SAM" id="MobiDB-lite"/>
    </source>
</evidence>
<dbReference type="SUPFAM" id="SSF51110">
    <property type="entry name" value="alpha-D-mannose-specific plant lectins"/>
    <property type="match status" value="1"/>
</dbReference>
<feature type="region of interest" description="Disordered" evidence="2">
    <location>
        <begin position="1001"/>
        <end position="1020"/>
    </location>
</feature>
<dbReference type="Gene3D" id="2.40.128.340">
    <property type="match status" value="4"/>
</dbReference>
<proteinExistence type="predicted"/>
<gene>
    <name evidence="5" type="ORF">OG549_28075</name>
</gene>
<reference evidence="5" key="1">
    <citation type="submission" date="2022-10" db="EMBL/GenBank/DDBJ databases">
        <title>The complete genomes of actinobacterial strains from the NBC collection.</title>
        <authorList>
            <person name="Joergensen T.S."/>
            <person name="Alvarez Arevalo M."/>
            <person name="Sterndorff E.B."/>
            <person name="Faurdal D."/>
            <person name="Vuksanovic O."/>
            <person name="Mourched A.-S."/>
            <person name="Charusanti P."/>
            <person name="Shaw S."/>
            <person name="Blin K."/>
            <person name="Weber T."/>
        </authorList>
    </citation>
    <scope>NUCLEOTIDE SEQUENCE</scope>
    <source>
        <strain evidence="5">NBC_00003</strain>
    </source>
</reference>
<evidence type="ECO:0000256" key="3">
    <source>
        <dbReference type="SAM" id="SignalP"/>
    </source>
</evidence>
<feature type="domain" description="Bulb-type lectin" evidence="4">
    <location>
        <begin position="1005"/>
        <end position="1120"/>
    </location>
</feature>
<dbReference type="PANTHER" id="PTHR46580:SF4">
    <property type="entry name" value="ATP_GTP-BINDING PROTEIN"/>
    <property type="match status" value="1"/>
</dbReference>
<feature type="region of interest" description="Disordered" evidence="2">
    <location>
        <begin position="258"/>
        <end position="277"/>
    </location>
</feature>
<evidence type="ECO:0000313" key="5">
    <source>
        <dbReference type="EMBL" id="WTW64188.1"/>
    </source>
</evidence>
<dbReference type="SUPFAM" id="SSF69318">
    <property type="entry name" value="Integrin alpha N-terminal domain"/>
    <property type="match status" value="2"/>
</dbReference>
<dbReference type="PANTHER" id="PTHR46580">
    <property type="entry name" value="SENSOR KINASE-RELATED"/>
    <property type="match status" value="1"/>
</dbReference>
<dbReference type="Gene3D" id="2.130.10.130">
    <property type="entry name" value="Integrin alpha, N-terminal"/>
    <property type="match status" value="1"/>
</dbReference>
<protein>
    <submittedName>
        <fullName evidence="5">FG-GAP-like repeat-containing protein</fullName>
    </submittedName>
</protein>
<dbReference type="InterPro" id="IPR036426">
    <property type="entry name" value="Bulb-type_lectin_dom_sf"/>
</dbReference>
<dbReference type="Pfam" id="PF13517">
    <property type="entry name" value="FG-GAP_3"/>
    <property type="match status" value="3"/>
</dbReference>
<dbReference type="SMART" id="SM00108">
    <property type="entry name" value="B_lectin"/>
    <property type="match status" value="1"/>
</dbReference>
<organism evidence="5">
    <name type="scientific">Streptomyces sp. NBC_00003</name>
    <dbReference type="NCBI Taxonomy" id="2903608"/>
    <lineage>
        <taxon>Bacteria</taxon>
        <taxon>Bacillati</taxon>
        <taxon>Actinomycetota</taxon>
        <taxon>Actinomycetes</taxon>
        <taxon>Kitasatosporales</taxon>
        <taxon>Streptomycetaceae</taxon>
        <taxon>Streptomyces</taxon>
    </lineage>
</organism>
<dbReference type="InterPro" id="IPR028994">
    <property type="entry name" value="Integrin_alpha_N"/>
</dbReference>
<name>A0AAU2V9R0_9ACTN</name>
<sequence length="1478" mass="157966">MTVLLAGAVLAPAVVALPSAAAAHSAAPAIADPQPSDPVARGVMSEEDYALQQAKSTGAPYELVSARTEATDTWAQPDGTFTVRQYGQAVRVWRGGAWVTTDPTLGFAADGSVAPKAATVPVKFSGGGTGPMLSGVKDGRTLSLTWPKPLPKPTLNGNVATYPEVLPGVDLQLKAEVEGFSQLLVVKSAEAAKNPELATLNFATSTVGLNIANDDDTESLVATDPAGQTVFTSPAPMMWDSTPPPAPAGATFSAKRALAAGEDASPPAPADGFEPGAGAKDAVMGTALSANSLALTPDQKLLTGSDTTYPVYIDPTWGWGDRQKWSWTRVYQKYPTQRFWNTDNVVRVGYENETYGLSRSFFRLDTSYVGGAQIQSATFRIRNTWSWSCQKRPIELWRVGDISSKTDWGHQPDRIGWLDTVNDAKGWSSSQCGAGNLEFNATSALRDSVAAGQNSLTLGLYAGNESDTFGWKKFDPKTAVLEVKYNNVPTTPDPLVTSPATNCAAGGTIGNTPISVAAHVYDKDSGNLTAHFQVFKSGVTNAVVDSSIPALNNRYTTLVLPGTSTPSGDYTWRVQTEDGDHATSPWSKTCKFSIDRERPSQLPTISSTVFPNGDKGWPDEPNGNVNDNGHFTFGANGVADVTSYNWWTDYDPQVNKVDASTPLTDDIKPPVVGPHLVYAYSVDKAGNRSDTATYLYYADGTGVRDVPGDLNGDGFKDIWSVDANGTLLTYAGHGNREFSVATNGGGAFPGQQVSAAGDWGHDGKSDLVSLEYSDVAQQKVLRVYPNNGRGVINRDGYSSFDLKVICTKPPTIPPCRGVNDDHWSDADQILTGDFNGDSNPDVLVKEGKQLWAYFGDRSNYLTHVRSHPVLMGGTDWDQFTLVSPGDLNKDGLPDLLMRKNDTGDLYRAYGEADPNMALNAATWGTAPRRTKLTGLTLKKSDYPVVGSSGDFDGDGNPTGSNPGDGIADLWGRKADNTVTGWPGQATGNDFTGFGQPFTIDGSVGGRRITPGTRLTSGQSVTSNSTKLTMQADGNLTITSNANKVLWSTNTGGNAGATALIESDGNITVNKPGDDSTSLWSTNQATSSKAEHMADGYALLQDRGNLVVYNIKSQALWSSGTTIRHDYNGDGRSDVADWYNYADGHDALHTLLTNSDGTFRAPFEGAVFPNGYFDATKARFATGDYNGDGRGDVAFLYDYGGGKVKLFTALSKPDGTYQTPLIESWSSPSGWWANDLKLESGDFNGDGRDDLAAWYSYADGSDRLFTFTADIRGGFNPPFDSYYMSAGNWDINKGKLVTGDFNGDGRDDIAALYGYPDGSVKMHTFAATPTGAFQASIQSWGDTATGWGDWNRTSVQAGDFNGDGIDDVVAWYDYADGHDGLHTMIASGSHTGEFAKPIPALNMPSGWWDVNRSKLVAGDFDGDGRDDLASLYGYPDGSVRMFTFTAKTDNSGTFNAGVGSWTTPTGWNLNEVNVIRPYN</sequence>
<dbReference type="InterPro" id="IPR013517">
    <property type="entry name" value="FG-GAP"/>
</dbReference>
<keyword evidence="1 3" id="KW-0732">Signal</keyword>
<dbReference type="EMBL" id="CP108318">
    <property type="protein sequence ID" value="WTW64188.1"/>
    <property type="molecule type" value="Genomic_DNA"/>
</dbReference>
<evidence type="ECO:0000256" key="1">
    <source>
        <dbReference type="ARBA" id="ARBA00022729"/>
    </source>
</evidence>
<evidence type="ECO:0000259" key="4">
    <source>
        <dbReference type="PROSITE" id="PS50927"/>
    </source>
</evidence>
<feature type="chain" id="PRO_5043771297" evidence="3">
    <location>
        <begin position="22"/>
        <end position="1478"/>
    </location>
</feature>
<dbReference type="PROSITE" id="PS50927">
    <property type="entry name" value="BULB_LECTIN"/>
    <property type="match status" value="1"/>
</dbReference>
<feature type="signal peptide" evidence="3">
    <location>
        <begin position="1"/>
        <end position="21"/>
    </location>
</feature>
<dbReference type="Gene3D" id="2.90.10.10">
    <property type="entry name" value="Bulb-type lectin domain"/>
    <property type="match status" value="2"/>
</dbReference>